<evidence type="ECO:0000256" key="3">
    <source>
        <dbReference type="ARBA" id="ARBA00022490"/>
    </source>
</evidence>
<dbReference type="RefSeq" id="WP_105959922.1">
    <property type="nucleotide sequence ID" value="NZ_PVNS01000012.1"/>
</dbReference>
<sequence length="325" mass="34963">MKALLLEEAGKWREMEIGEVDTPAPQKGELLVRIHAAGLNPVDYKSAENGIPAWEYPHVLGLDAAGTVESTGEDVTDFEPGDPVMFLQDMTSRGAFAEFATAKAHTAVKIPYNVVYADAAALPVAAFTAYQALFHRMRVAPGESILIHAGAGGVGSFAVQLAKEHGLTVYTTASEENHAFVKELGADIAIDYKEESFVDRVQTETGGTGVDHILDTVGGSNAEESLRALSFNGSIAFMAGAPDINGSIDFSHPKSFHHIALGSVYQSGNVREEQKLAEMGRTLLDKLSNGKLSVHVTQKVPMVDIPKALQQLEERHVRGKIVAEW</sequence>
<comment type="caution">
    <text evidence="8">The sequence shown here is derived from an EMBL/GenBank/DDBJ whole genome shotgun (WGS) entry which is preliminary data.</text>
</comment>
<dbReference type="Pfam" id="PF08240">
    <property type="entry name" value="ADH_N"/>
    <property type="match status" value="1"/>
</dbReference>
<dbReference type="Gene3D" id="3.40.50.720">
    <property type="entry name" value="NAD(P)-binding Rossmann-like Domain"/>
    <property type="match status" value="1"/>
</dbReference>
<evidence type="ECO:0000256" key="4">
    <source>
        <dbReference type="ARBA" id="ARBA00022857"/>
    </source>
</evidence>
<keyword evidence="6" id="KW-0007">Acetylation</keyword>
<keyword evidence="5" id="KW-0694">RNA-binding</keyword>
<reference evidence="8 9" key="1">
    <citation type="submission" date="2018-03" db="EMBL/GenBank/DDBJ databases">
        <title>Bacillus urumqiensis sp. nov., a moderately haloalkaliphilic bacterium isolated from a salt lake.</title>
        <authorList>
            <person name="Zhao B."/>
            <person name="Liao Z."/>
        </authorList>
    </citation>
    <scope>NUCLEOTIDE SEQUENCE [LARGE SCALE GENOMIC DNA]</scope>
    <source>
        <strain evidence="8 9">BZ-SZ-XJ18</strain>
    </source>
</reference>
<protein>
    <submittedName>
        <fullName evidence="8">Zinc-binding alcohol dehydrogenase</fullName>
    </submittedName>
</protein>
<dbReference type="GO" id="GO:0005737">
    <property type="term" value="C:cytoplasm"/>
    <property type="evidence" value="ECO:0007669"/>
    <property type="project" value="UniProtKB-SubCell"/>
</dbReference>
<dbReference type="AlphaFoldDB" id="A0A2P6MF06"/>
<comment type="subunit">
    <text evidence="2">Homotetramer.</text>
</comment>
<dbReference type="InterPro" id="IPR020843">
    <property type="entry name" value="ER"/>
</dbReference>
<dbReference type="InterPro" id="IPR036291">
    <property type="entry name" value="NAD(P)-bd_dom_sf"/>
</dbReference>
<dbReference type="PANTHER" id="PTHR44154:SF1">
    <property type="entry name" value="QUINONE OXIDOREDUCTASE"/>
    <property type="match status" value="1"/>
</dbReference>
<evidence type="ECO:0000256" key="5">
    <source>
        <dbReference type="ARBA" id="ARBA00022884"/>
    </source>
</evidence>
<dbReference type="Proteomes" id="UP000243650">
    <property type="component" value="Unassembled WGS sequence"/>
</dbReference>
<dbReference type="PANTHER" id="PTHR44154">
    <property type="entry name" value="QUINONE OXIDOREDUCTASE"/>
    <property type="match status" value="1"/>
</dbReference>
<evidence type="ECO:0000256" key="6">
    <source>
        <dbReference type="ARBA" id="ARBA00022990"/>
    </source>
</evidence>
<accession>A0A2P6MF06</accession>
<evidence type="ECO:0000313" key="8">
    <source>
        <dbReference type="EMBL" id="PRO64827.1"/>
    </source>
</evidence>
<dbReference type="SMART" id="SM00829">
    <property type="entry name" value="PKS_ER"/>
    <property type="match status" value="1"/>
</dbReference>
<dbReference type="InterPro" id="IPR011032">
    <property type="entry name" value="GroES-like_sf"/>
</dbReference>
<gene>
    <name evidence="8" type="ORF">C6I21_13025</name>
</gene>
<dbReference type="EMBL" id="PVNS01000012">
    <property type="protein sequence ID" value="PRO64827.1"/>
    <property type="molecule type" value="Genomic_DNA"/>
</dbReference>
<dbReference type="SUPFAM" id="SSF50129">
    <property type="entry name" value="GroES-like"/>
    <property type="match status" value="1"/>
</dbReference>
<dbReference type="InterPro" id="IPR002364">
    <property type="entry name" value="Quin_OxRdtase/zeta-crystal_CS"/>
</dbReference>
<dbReference type="InterPro" id="IPR013154">
    <property type="entry name" value="ADH-like_N"/>
</dbReference>
<evidence type="ECO:0000259" key="7">
    <source>
        <dbReference type="SMART" id="SM00829"/>
    </source>
</evidence>
<dbReference type="Gene3D" id="3.90.180.10">
    <property type="entry name" value="Medium-chain alcohol dehydrogenases, catalytic domain"/>
    <property type="match status" value="1"/>
</dbReference>
<dbReference type="GO" id="GO:0003723">
    <property type="term" value="F:RNA binding"/>
    <property type="evidence" value="ECO:0007669"/>
    <property type="project" value="UniProtKB-KW"/>
</dbReference>
<proteinExistence type="predicted"/>
<dbReference type="GO" id="GO:0016491">
    <property type="term" value="F:oxidoreductase activity"/>
    <property type="evidence" value="ECO:0007669"/>
    <property type="project" value="InterPro"/>
</dbReference>
<dbReference type="InterPro" id="IPR013149">
    <property type="entry name" value="ADH-like_C"/>
</dbReference>
<dbReference type="SUPFAM" id="SSF51735">
    <property type="entry name" value="NAD(P)-binding Rossmann-fold domains"/>
    <property type="match status" value="1"/>
</dbReference>
<dbReference type="GO" id="GO:0008270">
    <property type="term" value="F:zinc ion binding"/>
    <property type="evidence" value="ECO:0007669"/>
    <property type="project" value="InterPro"/>
</dbReference>
<comment type="subcellular location">
    <subcellularLocation>
        <location evidence="1">Cytoplasm</location>
    </subcellularLocation>
</comment>
<organism evidence="8 9">
    <name type="scientific">Alkalicoccus urumqiensis</name>
    <name type="common">Bacillus urumqiensis</name>
    <dbReference type="NCBI Taxonomy" id="1548213"/>
    <lineage>
        <taxon>Bacteria</taxon>
        <taxon>Bacillati</taxon>
        <taxon>Bacillota</taxon>
        <taxon>Bacilli</taxon>
        <taxon>Bacillales</taxon>
        <taxon>Bacillaceae</taxon>
        <taxon>Alkalicoccus</taxon>
    </lineage>
</organism>
<feature type="domain" description="Enoyl reductase (ER)" evidence="7">
    <location>
        <begin position="10"/>
        <end position="323"/>
    </location>
</feature>
<dbReference type="PROSITE" id="PS01162">
    <property type="entry name" value="QOR_ZETA_CRYSTAL"/>
    <property type="match status" value="1"/>
</dbReference>
<name>A0A2P6MF06_ALKUR</name>
<evidence type="ECO:0000256" key="2">
    <source>
        <dbReference type="ARBA" id="ARBA00011881"/>
    </source>
</evidence>
<dbReference type="Pfam" id="PF00107">
    <property type="entry name" value="ADH_zinc_N"/>
    <property type="match status" value="1"/>
</dbReference>
<keyword evidence="4" id="KW-0521">NADP</keyword>
<keyword evidence="3" id="KW-0963">Cytoplasm</keyword>
<evidence type="ECO:0000313" key="9">
    <source>
        <dbReference type="Proteomes" id="UP000243650"/>
    </source>
</evidence>
<dbReference type="CDD" id="cd08271">
    <property type="entry name" value="MDR5"/>
    <property type="match status" value="1"/>
</dbReference>
<evidence type="ECO:0000256" key="1">
    <source>
        <dbReference type="ARBA" id="ARBA00004496"/>
    </source>
</evidence>
<dbReference type="InterPro" id="IPR051603">
    <property type="entry name" value="Zinc-ADH_QOR/CCCR"/>
</dbReference>
<dbReference type="OrthoDB" id="9792162at2"/>
<keyword evidence="9" id="KW-1185">Reference proteome</keyword>